<dbReference type="KEGG" id="pth:PTH_1822"/>
<keyword evidence="2" id="KW-1185">Reference proteome</keyword>
<dbReference type="STRING" id="370438.PTH_1822"/>
<dbReference type="HOGENOM" id="CLU_2881912_0_0_9"/>
<dbReference type="AlphaFoldDB" id="A5D181"/>
<dbReference type="EMBL" id="AP009389">
    <property type="protein sequence ID" value="BAF60003.1"/>
    <property type="molecule type" value="Genomic_DNA"/>
</dbReference>
<accession>A5D181</accession>
<proteinExistence type="predicted"/>
<reference evidence="2" key="1">
    <citation type="journal article" date="2008" name="Genome Res.">
        <title>The genome of Pelotomaculum thermopropionicum reveals niche-associated evolution in anaerobic microbiota.</title>
        <authorList>
            <person name="Kosaka T."/>
            <person name="Kato S."/>
            <person name="Shimoyama T."/>
            <person name="Ishii S."/>
            <person name="Abe T."/>
            <person name="Watanabe K."/>
        </authorList>
    </citation>
    <scope>NUCLEOTIDE SEQUENCE [LARGE SCALE GENOMIC DNA]</scope>
    <source>
        <strain evidence="2">DSM 13744 / JCM 10971 / SI</strain>
    </source>
</reference>
<name>A5D181_PELTS</name>
<organism evidence="1 2">
    <name type="scientific">Pelotomaculum thermopropionicum (strain DSM 13744 / JCM 10971 / SI)</name>
    <dbReference type="NCBI Taxonomy" id="370438"/>
    <lineage>
        <taxon>Bacteria</taxon>
        <taxon>Bacillati</taxon>
        <taxon>Bacillota</taxon>
        <taxon>Clostridia</taxon>
        <taxon>Eubacteriales</taxon>
        <taxon>Desulfotomaculaceae</taxon>
        <taxon>Pelotomaculum</taxon>
    </lineage>
</organism>
<protein>
    <submittedName>
        <fullName evidence="1">Uncharacterized protein</fullName>
    </submittedName>
</protein>
<evidence type="ECO:0000313" key="1">
    <source>
        <dbReference type="EMBL" id="BAF60003.1"/>
    </source>
</evidence>
<gene>
    <name evidence="1" type="ordered locus">PTH_1822</name>
</gene>
<evidence type="ECO:0000313" key="2">
    <source>
        <dbReference type="Proteomes" id="UP000006556"/>
    </source>
</evidence>
<sequence>MLEVVYQRNWFCSVRGMPAGDLLAETTLLRKEVEAAGRLIIGKRSGRSVEVARSLSARMGRES</sequence>
<dbReference type="Proteomes" id="UP000006556">
    <property type="component" value="Chromosome"/>
</dbReference>